<dbReference type="CDD" id="cd07814">
    <property type="entry name" value="SRPBCC_CalC_Aha1-like"/>
    <property type="match status" value="1"/>
</dbReference>
<dbReference type="Gene3D" id="3.30.530.20">
    <property type="match status" value="1"/>
</dbReference>
<evidence type="ECO:0000256" key="2">
    <source>
        <dbReference type="SAM" id="SignalP"/>
    </source>
</evidence>
<evidence type="ECO:0000313" key="4">
    <source>
        <dbReference type="EMBL" id="MDQ0466558.1"/>
    </source>
</evidence>
<dbReference type="Proteomes" id="UP001228905">
    <property type="component" value="Unassembled WGS sequence"/>
</dbReference>
<dbReference type="SUPFAM" id="SSF55961">
    <property type="entry name" value="Bet v1-like"/>
    <property type="match status" value="1"/>
</dbReference>
<accession>A0ABU0IZH1</accession>
<dbReference type="InterPro" id="IPR013538">
    <property type="entry name" value="ASHA1/2-like_C"/>
</dbReference>
<organism evidence="4 5">
    <name type="scientific">Caulobacter ginsengisoli</name>
    <dbReference type="NCBI Taxonomy" id="400775"/>
    <lineage>
        <taxon>Bacteria</taxon>
        <taxon>Pseudomonadati</taxon>
        <taxon>Pseudomonadota</taxon>
        <taxon>Alphaproteobacteria</taxon>
        <taxon>Caulobacterales</taxon>
        <taxon>Caulobacteraceae</taxon>
        <taxon>Caulobacter</taxon>
    </lineage>
</organism>
<keyword evidence="5" id="KW-1185">Reference proteome</keyword>
<keyword evidence="2" id="KW-0732">Signal</keyword>
<evidence type="ECO:0000259" key="3">
    <source>
        <dbReference type="Pfam" id="PF08327"/>
    </source>
</evidence>
<proteinExistence type="inferred from homology"/>
<reference evidence="4 5" key="1">
    <citation type="submission" date="2023-07" db="EMBL/GenBank/DDBJ databases">
        <title>Genomic Encyclopedia of Type Strains, Phase IV (KMG-IV): sequencing the most valuable type-strain genomes for metagenomic binning, comparative biology and taxonomic classification.</title>
        <authorList>
            <person name="Goeker M."/>
        </authorList>
    </citation>
    <scope>NUCLEOTIDE SEQUENCE [LARGE SCALE GENOMIC DNA]</scope>
    <source>
        <strain evidence="4 5">DSM 18695</strain>
    </source>
</reference>
<feature type="chain" id="PRO_5046942890" evidence="2">
    <location>
        <begin position="25"/>
        <end position="199"/>
    </location>
</feature>
<dbReference type="RefSeq" id="WP_307352672.1">
    <property type="nucleotide sequence ID" value="NZ_JAUSVS010000012.1"/>
</dbReference>
<sequence length="199" mass="21312">MIRQAGLAFLGAALALLGAGPAAAEGSWRDFAGVSNTAYVEPNGDRAIQLSIDVPAPPQAVFDAFATAEGFKSWAVPFAQIDLRVGGMIESSYNPAAKPGDRDNIKNQILAYLPGRLLVIRNVQAPTDFPDPELFAKTVTIIALAPLDDGATRVTITHAGYGPGEGFDRLYKMFEWGDAYSLTGLRQRFVSGPKDWSKP</sequence>
<dbReference type="EMBL" id="JAUSVS010000012">
    <property type="protein sequence ID" value="MDQ0466558.1"/>
    <property type="molecule type" value="Genomic_DNA"/>
</dbReference>
<gene>
    <name evidence="4" type="ORF">QO010_004353</name>
</gene>
<dbReference type="Pfam" id="PF08327">
    <property type="entry name" value="AHSA1"/>
    <property type="match status" value="1"/>
</dbReference>
<comment type="similarity">
    <text evidence="1">Belongs to the AHA1 family.</text>
</comment>
<feature type="signal peptide" evidence="2">
    <location>
        <begin position="1"/>
        <end position="24"/>
    </location>
</feature>
<dbReference type="InterPro" id="IPR023393">
    <property type="entry name" value="START-like_dom_sf"/>
</dbReference>
<protein>
    <submittedName>
        <fullName evidence="4">Uncharacterized protein YndB with AHSA1/START domain</fullName>
    </submittedName>
</protein>
<feature type="domain" description="Activator of Hsp90 ATPase homologue 1/2-like C-terminal" evidence="3">
    <location>
        <begin position="56"/>
        <end position="169"/>
    </location>
</feature>
<name>A0ABU0IZH1_9CAUL</name>
<evidence type="ECO:0000256" key="1">
    <source>
        <dbReference type="ARBA" id="ARBA00006817"/>
    </source>
</evidence>
<comment type="caution">
    <text evidence="4">The sequence shown here is derived from an EMBL/GenBank/DDBJ whole genome shotgun (WGS) entry which is preliminary data.</text>
</comment>
<evidence type="ECO:0000313" key="5">
    <source>
        <dbReference type="Proteomes" id="UP001228905"/>
    </source>
</evidence>